<reference evidence="14" key="1">
    <citation type="submission" date="2016-06" db="UniProtKB">
        <authorList>
            <consortium name="WormBaseParasite"/>
        </authorList>
    </citation>
    <scope>IDENTIFICATION</scope>
</reference>
<gene>
    <name evidence="12" type="ORF">SBAD_LOCUS3056</name>
</gene>
<dbReference type="GO" id="GO:0008270">
    <property type="term" value="F:zinc ion binding"/>
    <property type="evidence" value="ECO:0007669"/>
    <property type="project" value="UniProtKB-UniRule"/>
</dbReference>
<keyword evidence="5 10" id="KW-0863">Zinc-finger</keyword>
<feature type="domain" description="UBR-type" evidence="11">
    <location>
        <begin position="91"/>
        <end position="162"/>
    </location>
</feature>
<evidence type="ECO:0000313" key="12">
    <source>
        <dbReference type="EMBL" id="VDO99838.1"/>
    </source>
</evidence>
<dbReference type="InterPro" id="IPR055194">
    <property type="entry name" value="UBR1-like_WH"/>
</dbReference>
<comment type="catalytic activity">
    <reaction evidence="1 10">
        <text>S-ubiquitinyl-[E2 ubiquitin-conjugating enzyme]-L-cysteine + [acceptor protein]-L-lysine = [E2 ubiquitin-conjugating enzyme]-L-cysteine + N(6)-ubiquitinyl-[acceptor protein]-L-lysine.</text>
        <dbReference type="EC" id="2.3.2.27"/>
    </reaction>
</comment>
<dbReference type="UniPathway" id="UPA00143"/>
<evidence type="ECO:0000256" key="5">
    <source>
        <dbReference type="ARBA" id="ARBA00022771"/>
    </source>
</evidence>
<dbReference type="OrthoDB" id="15304at2759"/>
<dbReference type="PROSITE" id="PS51157">
    <property type="entry name" value="ZF_UBR"/>
    <property type="match status" value="1"/>
</dbReference>
<evidence type="ECO:0000256" key="10">
    <source>
        <dbReference type="RuleBase" id="RU366018"/>
    </source>
</evidence>
<keyword evidence="7 10" id="KW-0862">Zinc</keyword>
<dbReference type="PANTHER" id="PTHR21497">
    <property type="entry name" value="UBIQUITIN LIGASE E3 ALPHA-RELATED"/>
    <property type="match status" value="1"/>
</dbReference>
<reference evidence="12 13" key="2">
    <citation type="submission" date="2018-11" db="EMBL/GenBank/DDBJ databases">
        <authorList>
            <consortium name="Pathogen Informatics"/>
        </authorList>
    </citation>
    <scope>NUCLEOTIDE SEQUENCE [LARGE SCALE GENOMIC DNA]</scope>
</reference>
<evidence type="ECO:0000256" key="4">
    <source>
        <dbReference type="ARBA" id="ARBA00022723"/>
    </source>
</evidence>
<dbReference type="Pfam" id="PF02207">
    <property type="entry name" value="zf-UBR"/>
    <property type="match status" value="1"/>
</dbReference>
<evidence type="ECO:0000313" key="13">
    <source>
        <dbReference type="Proteomes" id="UP000270296"/>
    </source>
</evidence>
<evidence type="ECO:0000256" key="9">
    <source>
        <dbReference type="PROSITE-ProRule" id="PRU00508"/>
    </source>
</evidence>
<evidence type="ECO:0000256" key="6">
    <source>
        <dbReference type="ARBA" id="ARBA00022786"/>
    </source>
</evidence>
<evidence type="ECO:0000256" key="1">
    <source>
        <dbReference type="ARBA" id="ARBA00000900"/>
    </source>
</evidence>
<dbReference type="Pfam" id="PF22960">
    <property type="entry name" value="WHD_UBR1"/>
    <property type="match status" value="1"/>
</dbReference>
<keyword evidence="6 10" id="KW-0833">Ubl conjugation pathway</keyword>
<comment type="similarity">
    <text evidence="8 10">Belongs to the E3 ubiquitin-protein ligase UBR1-like family.</text>
</comment>
<comment type="pathway">
    <text evidence="2 10">Protein modification; protein ubiquitination.</text>
</comment>
<keyword evidence="13" id="KW-1185">Reference proteome</keyword>
<dbReference type="GO" id="GO:0005737">
    <property type="term" value="C:cytoplasm"/>
    <property type="evidence" value="ECO:0007669"/>
    <property type="project" value="TreeGrafter"/>
</dbReference>
<accession>A0A183IHG1</accession>
<evidence type="ECO:0000313" key="14">
    <source>
        <dbReference type="WBParaSite" id="SBAD_0000320001-mRNA-1"/>
    </source>
</evidence>
<organism evidence="14">
    <name type="scientific">Soboliphyme baturini</name>
    <dbReference type="NCBI Taxonomy" id="241478"/>
    <lineage>
        <taxon>Eukaryota</taxon>
        <taxon>Metazoa</taxon>
        <taxon>Ecdysozoa</taxon>
        <taxon>Nematoda</taxon>
        <taxon>Enoplea</taxon>
        <taxon>Dorylaimia</taxon>
        <taxon>Dioctophymatida</taxon>
        <taxon>Dioctophymatoidea</taxon>
        <taxon>Soboliphymatidae</taxon>
        <taxon>Soboliphyme</taxon>
    </lineage>
</organism>
<dbReference type="CDD" id="cd19673">
    <property type="entry name" value="UBR-box_UBR3"/>
    <property type="match status" value="1"/>
</dbReference>
<sequence>MDVNDQSGGAWRETAGTIKELCHARKSAEANGDVAGVAAIDKDLKSWMKKTLTMPLFKPDYSGILWCKYLIAGGECPEEYFEKITHYDSSVCCGLVWNPSFIAYRCRTCGLSPGTSICPSCFNAANHEGHDFNMFKSQDGGACDCGDVTVMKEIGFCPRHGPKSSAEKKFAPPDLFYTAEILFPALLSKLLFVFREFYGIDKGITDARLGFKRPFDQLVDFLQELSNHGSTMKKLLAVSLTDLQVYQSATALPPANHEDYDRMNDAQSAYMKSLIDVRSIYNVRDVTSFGSDCPELLTKLQHESLLDEIIFWLIPGQYPQNVVVFLLSLLSDEDFKNKFSVSFVKHYSYMALALTKGGGSQSVSNRVLHITVQLFSSDVAACRLVEKHNLLRTLMFSLMSMIKMCLIDSRLNNEERNFHLVVDCSSNVMVNHNYWPLISDLQCLISHERVALHFLRDPILLHLWCHIIMACQGMNPNYRQLQRHVEFESRGFLHAFTAEIELFQTLELLSFSPAICATSPLRPEWASAMIEGALRLLATLVTNTVNLGSGDYENTKLELATLLSTESKTYSELYSQMPDKGVFTRQLDNFDQALAELADYSPPTVKITNSMTEGTYAPKDIVWEKLYDSLHVIMRSSHSSFYHTSMDHYADYVRKRTGKQNVLTSQLWPPMRIPSNILDVYHGLRDILHCKCLHAIIYVILYKVMRLRL</sequence>
<protein>
    <recommendedName>
        <fullName evidence="10">E3 ubiquitin-protein ligase</fullName>
        <ecNumber evidence="10">2.3.2.27</ecNumber>
    </recommendedName>
</protein>
<dbReference type="GO" id="GO:0061630">
    <property type="term" value="F:ubiquitin protein ligase activity"/>
    <property type="evidence" value="ECO:0007669"/>
    <property type="project" value="UniProtKB-UniRule"/>
</dbReference>
<dbReference type="InterPro" id="IPR039164">
    <property type="entry name" value="UBR1-like"/>
</dbReference>
<dbReference type="PANTHER" id="PTHR21497:SF39">
    <property type="entry name" value="E3 UBIQUITIN-PROTEIN LIGASE UBR3"/>
    <property type="match status" value="1"/>
</dbReference>
<dbReference type="WBParaSite" id="SBAD_0000320001-mRNA-1">
    <property type="protein sequence ID" value="SBAD_0000320001-mRNA-1"/>
    <property type="gene ID" value="SBAD_0000320001"/>
</dbReference>
<evidence type="ECO:0000256" key="7">
    <source>
        <dbReference type="ARBA" id="ARBA00022833"/>
    </source>
</evidence>
<proteinExistence type="inferred from homology"/>
<evidence type="ECO:0000259" key="11">
    <source>
        <dbReference type="PROSITE" id="PS51157"/>
    </source>
</evidence>
<evidence type="ECO:0000256" key="8">
    <source>
        <dbReference type="ARBA" id="ARBA00046341"/>
    </source>
</evidence>
<name>A0A183IHG1_9BILA</name>
<comment type="function">
    <text evidence="10">Ubiquitin ligase protein which is a component of the N-end rule pathway. Recognizes and binds to proteins bearing specific N-terminal residues that are destabilizing according to the N-end rule, leading to their ubiquitination and subsequent degradation.</text>
</comment>
<keyword evidence="3 10" id="KW-0808">Transferase</keyword>
<dbReference type="EC" id="2.3.2.27" evidence="10"/>
<dbReference type="AlphaFoldDB" id="A0A183IHG1"/>
<dbReference type="Proteomes" id="UP000270296">
    <property type="component" value="Unassembled WGS sequence"/>
</dbReference>
<keyword evidence="4 10" id="KW-0479">Metal-binding</keyword>
<dbReference type="GO" id="GO:0016567">
    <property type="term" value="P:protein ubiquitination"/>
    <property type="evidence" value="ECO:0007669"/>
    <property type="project" value="UniProtKB-UniRule"/>
</dbReference>
<feature type="zinc finger region" description="UBR-type" evidence="9">
    <location>
        <begin position="91"/>
        <end position="162"/>
    </location>
</feature>
<dbReference type="GO" id="GO:0071596">
    <property type="term" value="P:ubiquitin-dependent protein catabolic process via the N-end rule pathway"/>
    <property type="evidence" value="ECO:0007669"/>
    <property type="project" value="UniProtKB-UniRule"/>
</dbReference>
<dbReference type="FunFam" id="2.10.110.30:FF:000002">
    <property type="entry name" value="Putative e3 ubiquitin-protein ligase ubr3"/>
    <property type="match status" value="1"/>
</dbReference>
<dbReference type="Gene3D" id="2.10.110.30">
    <property type="match status" value="1"/>
</dbReference>
<evidence type="ECO:0000256" key="2">
    <source>
        <dbReference type="ARBA" id="ARBA00004906"/>
    </source>
</evidence>
<dbReference type="SMART" id="SM00396">
    <property type="entry name" value="ZnF_UBR1"/>
    <property type="match status" value="1"/>
</dbReference>
<dbReference type="GO" id="GO:0000151">
    <property type="term" value="C:ubiquitin ligase complex"/>
    <property type="evidence" value="ECO:0007669"/>
    <property type="project" value="TreeGrafter"/>
</dbReference>
<dbReference type="EMBL" id="UZAM01007542">
    <property type="protein sequence ID" value="VDO99838.1"/>
    <property type="molecule type" value="Genomic_DNA"/>
</dbReference>
<dbReference type="InterPro" id="IPR003126">
    <property type="entry name" value="Znf_UBR"/>
</dbReference>
<evidence type="ECO:0000256" key="3">
    <source>
        <dbReference type="ARBA" id="ARBA00022679"/>
    </source>
</evidence>